<keyword evidence="4" id="KW-1133">Transmembrane helix</keyword>
<evidence type="ECO:0000256" key="5">
    <source>
        <dbReference type="ARBA" id="ARBA00023136"/>
    </source>
</evidence>
<keyword evidence="7" id="KW-1185">Reference proteome</keyword>
<dbReference type="InterPro" id="IPR023353">
    <property type="entry name" value="LemA-like_dom_sf"/>
</dbReference>
<dbReference type="EMBL" id="SUMG01000001">
    <property type="protein sequence ID" value="NBG86935.1"/>
    <property type="molecule type" value="Genomic_DNA"/>
</dbReference>
<dbReference type="PANTHER" id="PTHR34478:SF2">
    <property type="entry name" value="MEMBRANE PROTEIN"/>
    <property type="match status" value="1"/>
</dbReference>
<comment type="similarity">
    <text evidence="2">Belongs to the LemA family.</text>
</comment>
<organism evidence="6 7">
    <name type="scientific">Isachenkonia alkalipeptolytica</name>
    <dbReference type="NCBI Taxonomy" id="2565777"/>
    <lineage>
        <taxon>Bacteria</taxon>
        <taxon>Bacillati</taxon>
        <taxon>Bacillota</taxon>
        <taxon>Clostridia</taxon>
        <taxon>Eubacteriales</taxon>
        <taxon>Clostridiaceae</taxon>
        <taxon>Isachenkonia</taxon>
    </lineage>
</organism>
<sequence length="187" mass="21564">MEYIILIGVIAVIILLFAGKYNRLVTLRNRVKNAWSQIDVRLQQRNDLIPNLVNTVKGYAKHESETLERVIQARNQLMAAQSEENVKEAAKAENQLQSTLKSLFALRESYPDLKANTNFLDLQEKLKGMEDKLASVRQYYSDSVTRYNTEIEKFPANLIASMFGFKAMELFEVENEEVRKAPKVKFD</sequence>
<keyword evidence="5" id="KW-0472">Membrane</keyword>
<dbReference type="RefSeq" id="WP_160718243.1">
    <property type="nucleotide sequence ID" value="NZ_SUMG01000001.1"/>
</dbReference>
<evidence type="ECO:0000256" key="2">
    <source>
        <dbReference type="ARBA" id="ARBA00008854"/>
    </source>
</evidence>
<evidence type="ECO:0000313" key="7">
    <source>
        <dbReference type="Proteomes" id="UP000449710"/>
    </source>
</evidence>
<evidence type="ECO:0000256" key="1">
    <source>
        <dbReference type="ARBA" id="ARBA00004167"/>
    </source>
</evidence>
<dbReference type="Gene3D" id="1.20.1440.20">
    <property type="entry name" value="LemA-like domain"/>
    <property type="match status" value="1"/>
</dbReference>
<reference evidence="6 7" key="1">
    <citation type="submission" date="2019-04" db="EMBL/GenBank/DDBJ databases">
        <title>Isachenkonia alkalipeptolytica gen. nov. sp. nov. a new anaerobic, alkiliphilic organothrophic bacterium capable to reduce synthesized ferrihydrite isolated from a soda lake.</title>
        <authorList>
            <person name="Toshchakov S.V."/>
            <person name="Zavarzina D.G."/>
            <person name="Zhilina T.N."/>
            <person name="Kostrikina N.A."/>
            <person name="Kublanov I.V."/>
        </authorList>
    </citation>
    <scope>NUCLEOTIDE SEQUENCE [LARGE SCALE GENOMIC DNA]</scope>
    <source>
        <strain evidence="6 7">Z-1701</strain>
    </source>
</reference>
<gene>
    <name evidence="6" type="ORF">ISALK_00330</name>
</gene>
<dbReference type="Pfam" id="PF04011">
    <property type="entry name" value="LemA"/>
    <property type="match status" value="1"/>
</dbReference>
<evidence type="ECO:0000256" key="3">
    <source>
        <dbReference type="ARBA" id="ARBA00022692"/>
    </source>
</evidence>
<dbReference type="PANTHER" id="PTHR34478">
    <property type="entry name" value="PROTEIN LEMA"/>
    <property type="match status" value="1"/>
</dbReference>
<evidence type="ECO:0000256" key="4">
    <source>
        <dbReference type="ARBA" id="ARBA00022989"/>
    </source>
</evidence>
<dbReference type="GO" id="GO:0016020">
    <property type="term" value="C:membrane"/>
    <property type="evidence" value="ECO:0007669"/>
    <property type="project" value="UniProtKB-SubCell"/>
</dbReference>
<dbReference type="SUPFAM" id="SSF140478">
    <property type="entry name" value="LemA-like"/>
    <property type="match status" value="1"/>
</dbReference>
<keyword evidence="3" id="KW-0812">Transmembrane</keyword>
<dbReference type="Proteomes" id="UP000449710">
    <property type="component" value="Unassembled WGS sequence"/>
</dbReference>
<dbReference type="AlphaFoldDB" id="A0AA43XHC4"/>
<comment type="caution">
    <text evidence="6">The sequence shown here is derived from an EMBL/GenBank/DDBJ whole genome shotgun (WGS) entry which is preliminary data.</text>
</comment>
<accession>A0AA43XHC4</accession>
<name>A0AA43XHC4_9CLOT</name>
<protein>
    <submittedName>
        <fullName evidence="6">LemA family protein</fullName>
    </submittedName>
</protein>
<dbReference type="InterPro" id="IPR007156">
    <property type="entry name" value="MamQ_LemA"/>
</dbReference>
<comment type="subcellular location">
    <subcellularLocation>
        <location evidence="1">Membrane</location>
        <topology evidence="1">Single-pass membrane protein</topology>
    </subcellularLocation>
</comment>
<evidence type="ECO:0000313" key="6">
    <source>
        <dbReference type="EMBL" id="NBG86935.1"/>
    </source>
</evidence>
<proteinExistence type="inferred from homology"/>